<dbReference type="InterPro" id="IPR024080">
    <property type="entry name" value="Neurolysin/TOP_N"/>
</dbReference>
<dbReference type="GO" id="GO:0006518">
    <property type="term" value="P:peptide metabolic process"/>
    <property type="evidence" value="ECO:0007669"/>
    <property type="project" value="TreeGrafter"/>
</dbReference>
<accession>A0A0D6EPS1</accession>
<dbReference type="EMBL" id="CENE01000015">
    <property type="protein sequence ID" value="CEQ41605.1"/>
    <property type="molecule type" value="Genomic_DNA"/>
</dbReference>
<evidence type="ECO:0000313" key="11">
    <source>
        <dbReference type="Proteomes" id="UP000243876"/>
    </source>
</evidence>
<dbReference type="CDD" id="cd00048">
    <property type="entry name" value="DSRM_SF"/>
    <property type="match status" value="1"/>
</dbReference>
<dbReference type="GO" id="GO:0004222">
    <property type="term" value="F:metalloendopeptidase activity"/>
    <property type="evidence" value="ECO:0007669"/>
    <property type="project" value="InterPro"/>
</dbReference>
<comment type="similarity">
    <text evidence="1 8">Belongs to the peptidase M3 family.</text>
</comment>
<dbReference type="Proteomes" id="UP000243876">
    <property type="component" value="Unassembled WGS sequence"/>
</dbReference>
<reference evidence="11" key="1">
    <citation type="submission" date="2015-02" db="EMBL/GenBank/DDBJ databases">
        <authorList>
            <person name="Gon?alves P."/>
        </authorList>
    </citation>
    <scope>NUCLEOTIDE SEQUENCE [LARGE SCALE GENOMIC DNA]</scope>
</reference>
<evidence type="ECO:0000256" key="2">
    <source>
        <dbReference type="ARBA" id="ARBA00022670"/>
    </source>
</evidence>
<dbReference type="Pfam" id="PF01432">
    <property type="entry name" value="Peptidase_M3"/>
    <property type="match status" value="2"/>
</dbReference>
<feature type="domain" description="Peptidase M3A/M3B catalytic" evidence="9">
    <location>
        <begin position="477"/>
        <end position="729"/>
    </location>
</feature>
<organism evidence="10 11">
    <name type="scientific">Sporidiobolus salmonicolor</name>
    <name type="common">Yeast-like fungus</name>
    <name type="synonym">Sporobolomyces salmonicolor</name>
    <dbReference type="NCBI Taxonomy" id="5005"/>
    <lineage>
        <taxon>Eukaryota</taxon>
        <taxon>Fungi</taxon>
        <taxon>Dikarya</taxon>
        <taxon>Basidiomycota</taxon>
        <taxon>Pucciniomycotina</taxon>
        <taxon>Microbotryomycetes</taxon>
        <taxon>Sporidiobolales</taxon>
        <taxon>Sporidiobolaceae</taxon>
        <taxon>Sporobolomyces</taxon>
    </lineage>
</organism>
<name>A0A0D6EPS1_SPOSA</name>
<dbReference type="Gene3D" id="3.30.160.20">
    <property type="match status" value="1"/>
</dbReference>
<dbReference type="GO" id="GO:0005758">
    <property type="term" value="C:mitochondrial intermembrane space"/>
    <property type="evidence" value="ECO:0007669"/>
    <property type="project" value="TreeGrafter"/>
</dbReference>
<protein>
    <submittedName>
        <fullName evidence="10">SPOSA6832_03339-mRNA-1:cds</fullName>
    </submittedName>
</protein>
<evidence type="ECO:0000256" key="4">
    <source>
        <dbReference type="ARBA" id="ARBA00022801"/>
    </source>
</evidence>
<evidence type="ECO:0000313" key="10">
    <source>
        <dbReference type="EMBL" id="CEQ41605.1"/>
    </source>
</evidence>
<evidence type="ECO:0000259" key="9">
    <source>
        <dbReference type="Pfam" id="PF01432"/>
    </source>
</evidence>
<dbReference type="GO" id="GO:0006508">
    <property type="term" value="P:proteolysis"/>
    <property type="evidence" value="ECO:0007669"/>
    <property type="project" value="UniProtKB-KW"/>
</dbReference>
<keyword evidence="2 8" id="KW-0645">Protease</keyword>
<dbReference type="PANTHER" id="PTHR11804">
    <property type="entry name" value="PROTEASE M3 THIMET OLIGOPEPTIDASE-RELATED"/>
    <property type="match status" value="1"/>
</dbReference>
<dbReference type="InterPro" id="IPR001567">
    <property type="entry name" value="Pept_M3A_M3B_dom"/>
</dbReference>
<proteinExistence type="inferred from homology"/>
<feature type="domain" description="Peptidase M3A/M3B catalytic" evidence="9">
    <location>
        <begin position="249"/>
        <end position="438"/>
    </location>
</feature>
<evidence type="ECO:0000256" key="6">
    <source>
        <dbReference type="ARBA" id="ARBA00023049"/>
    </source>
</evidence>
<keyword evidence="6 8" id="KW-0482">Metalloprotease</keyword>
<evidence type="ECO:0000256" key="1">
    <source>
        <dbReference type="ARBA" id="ARBA00006040"/>
    </source>
</evidence>
<dbReference type="CDD" id="cd06455">
    <property type="entry name" value="M3A_TOP"/>
    <property type="match status" value="1"/>
</dbReference>
<dbReference type="PANTHER" id="PTHR11804:SF84">
    <property type="entry name" value="SACCHAROLYSIN"/>
    <property type="match status" value="1"/>
</dbReference>
<evidence type="ECO:0000256" key="3">
    <source>
        <dbReference type="ARBA" id="ARBA00022723"/>
    </source>
</evidence>
<evidence type="ECO:0000256" key="8">
    <source>
        <dbReference type="RuleBase" id="RU003435"/>
    </source>
</evidence>
<sequence length="1007" mass="112730">MSPSTPSTYPSAPVPPPAWSSISAESIPKVVSSSIAESDKVLDSIVALAASERTFETVVRALAMRTAEMDREVEPSLFMQYVSTDKATRDASVEADKAINEWSLTAMTRKDVFEALLDAEKHTKEHSVKLNEEEERLLERLILERKRNGLGLDESKRKEYLELKKRIMTLEIDFQNACNSEDGAINFTKEELEGVPEDVVSGYPVVEENGVQKYKMTFKTPDYVPVVYVPSSIATTFFRTLRLTRLSSKYADVPETRKRANLGYEGKTLQNVPLMSEIVKLRHQAAQLLGYKNHAEWVLEVSSSCDVSLTLVKMAKNPESVTSFLADLESKLRPLGLAEREKLLKLKHEEHARRGLKQDDKNFWLWDYRYYDRLSVERELDLDDNLVKEYFPVSHVVPTVLGIYKDLLGVELIPVPRTEEAGGITWHEEAEMFAVWEEGKAGQDGAFLVSFPPSFVPSPSTPPLWFPALTFMLLIQGYLHLDLFPRSNKYGHAAVWGLIPGWTDQNGKRQYPVVAMVANLAKPTPTRPALMKHDDVVTFMHELGHAYHGLLSRTQVGPSWHFRWKSSLIRLRRIPTTVRQVPWTWNADILRRTSCHYQNKEPLSSDLIAKLIKSRNVNQGLFNLRQLFFGKYDMAVHTTEYNIGDEGMSKLWCDLREKISLVQVDEKDQVGGQSGFAHIAGGYSAGYYGYLYSQVFSADMFKTVFGADPMSRDAGMRYREKILRPGGSRLLPPSPLPPLRTLTKMAPKDPTSNPASNHALTVLQQVIPTLTLPPAPAVVDATWSIHSSFHGATHYQFQLPEGESVTDYERLERNLCSERPAHRLTDPLANQLAKACLVANATLSLLSTALGFPPQLRAASAQLHNLRANSGIQACMFEAYLATLHDEHGPAVLHAFVRAVYDPLLPVVVEALRPFHVNQAALSAQVNYVGLVMEWKAQRGVAAERRVEFVERESGAGTQARWTVDCTVCDSADPTLAHPKTLSGSASTVKKAKMEAAALVCQYIGLL</sequence>
<dbReference type="InterPro" id="IPR045090">
    <property type="entry name" value="Pept_M3A_M3B"/>
</dbReference>
<dbReference type="Gene3D" id="1.20.1050.40">
    <property type="entry name" value="Endopeptidase. Chain P, domain 1"/>
    <property type="match status" value="1"/>
</dbReference>
<dbReference type="OrthoDB" id="534666at2759"/>
<gene>
    <name evidence="10" type="primary">SPOSA6832_03339</name>
</gene>
<keyword evidence="5 8" id="KW-0862">Zinc</keyword>
<evidence type="ECO:0000256" key="7">
    <source>
        <dbReference type="ARBA" id="ARBA00025208"/>
    </source>
</evidence>
<dbReference type="InterPro" id="IPR024077">
    <property type="entry name" value="Neurolysin/TOP_dom2"/>
</dbReference>
<keyword evidence="11" id="KW-1185">Reference proteome</keyword>
<dbReference type="Gene3D" id="1.10.1370.40">
    <property type="match status" value="2"/>
</dbReference>
<comment type="cofactor">
    <cofactor evidence="8">
        <name>Zn(2+)</name>
        <dbReference type="ChEBI" id="CHEBI:29105"/>
    </cofactor>
    <text evidence="8">Binds 1 zinc ion.</text>
</comment>
<dbReference type="AlphaFoldDB" id="A0A0D6EPS1"/>
<dbReference type="GO" id="GO:0046872">
    <property type="term" value="F:metal ion binding"/>
    <property type="evidence" value="ECO:0007669"/>
    <property type="project" value="UniProtKB-UniRule"/>
</dbReference>
<dbReference type="Gene3D" id="1.10.1370.10">
    <property type="entry name" value="Neurolysin, domain 3"/>
    <property type="match status" value="1"/>
</dbReference>
<evidence type="ECO:0000256" key="5">
    <source>
        <dbReference type="ARBA" id="ARBA00022833"/>
    </source>
</evidence>
<dbReference type="SUPFAM" id="SSF55486">
    <property type="entry name" value="Metalloproteases ('zincins'), catalytic domain"/>
    <property type="match status" value="1"/>
</dbReference>
<comment type="function">
    <text evidence="7">Cleaves proteins, imported into the mitochondrion, to their mature size. While most mitochondrial precursor proteins are processed to the mature form in one step by mitochondrial processing peptidase (MPP), the sequential cleavage by MIP of an octapeptide after initial processing by MPP is a required step for a subgroup of nuclear-encoded precursor proteins destined for the matrix or the inner membrane.</text>
</comment>
<keyword evidence="4 8" id="KW-0378">Hydrolase</keyword>
<keyword evidence="3 8" id="KW-0479">Metal-binding</keyword>